<keyword evidence="5" id="KW-1185">Reference proteome</keyword>
<dbReference type="GO" id="GO:0003964">
    <property type="term" value="F:RNA-directed DNA polymerase activity"/>
    <property type="evidence" value="ECO:0007669"/>
    <property type="project" value="UniProtKB-EC"/>
</dbReference>
<feature type="compositionally biased region" description="Basic and acidic residues" evidence="2">
    <location>
        <begin position="280"/>
        <end position="293"/>
    </location>
</feature>
<reference evidence="4 5" key="1">
    <citation type="journal article" date="2014" name="Nat. Commun.">
        <title>Molecular traces of alternative social organization in a termite genome.</title>
        <authorList>
            <person name="Terrapon N."/>
            <person name="Li C."/>
            <person name="Robertson H.M."/>
            <person name="Ji L."/>
            <person name="Meng X."/>
            <person name="Booth W."/>
            <person name="Chen Z."/>
            <person name="Childers C.P."/>
            <person name="Glastad K.M."/>
            <person name="Gokhale K."/>
            <person name="Gowin J."/>
            <person name="Gronenberg W."/>
            <person name="Hermansen R.A."/>
            <person name="Hu H."/>
            <person name="Hunt B.G."/>
            <person name="Huylmans A.K."/>
            <person name="Khalil S.M."/>
            <person name="Mitchell R.D."/>
            <person name="Munoz-Torres M.C."/>
            <person name="Mustard J.A."/>
            <person name="Pan H."/>
            <person name="Reese J.T."/>
            <person name="Scharf M.E."/>
            <person name="Sun F."/>
            <person name="Vogel H."/>
            <person name="Xiao J."/>
            <person name="Yang W."/>
            <person name="Yang Z."/>
            <person name="Yang Z."/>
            <person name="Zhou J."/>
            <person name="Zhu J."/>
            <person name="Brent C.S."/>
            <person name="Elsik C.G."/>
            <person name="Goodisman M.A."/>
            <person name="Liberles D.A."/>
            <person name="Roe R.M."/>
            <person name="Vargo E.L."/>
            <person name="Vilcinskas A."/>
            <person name="Wang J."/>
            <person name="Bornberg-Bauer E."/>
            <person name="Korb J."/>
            <person name="Zhang G."/>
            <person name="Liebig J."/>
        </authorList>
    </citation>
    <scope>NUCLEOTIDE SEQUENCE [LARGE SCALE GENOMIC DNA]</scope>
    <source>
        <tissue evidence="4">Whole organism</tissue>
    </source>
</reference>
<dbReference type="eggNOG" id="KOG0017">
    <property type="taxonomic scope" value="Eukaryota"/>
</dbReference>
<proteinExistence type="predicted"/>
<sequence length="522" mass="59236">MLPSRFKFILSHNIFEIIIMEVADDQGLLVVNLENCISNTAAEQIVKGDCMYTVAVASNTCSNEDEAVIQIPVSVQCSEEVHRSYTTVPQLVEQLTLPPQHYRDVQTQQYTQIEVEENLPCLNADSGTESNQDVSVYSERQASLPLGLHHGQSNDTESSYYTEIYNYLASQAVPVGATESYKKILKKRAQNYKIVEGILYYGQTLPKRVITETTQQKEILKSIHIEEGTGVHLGLKKMYVAINEFYFWKGLYVDVANFVRQCKQCSEIQTAGSEKPQLSEQRKDGEDSGKDKNVGFGNTSKVWQKVELKLYGPYPKTVLQNEFIITIADPFSHWIVAHPVSSSNHANHIADFVYKTSCTFGFAKCSVIGVPQEVLETAQTKYKEYLSRLRDTLLTCGLMVPQLTSTSGTTIHNLLVFLHENLSQCTWVGKLLDEFVETNPHSWDLELERFLFEYCTTAGGESSSPFTIMFGRSPVSFLEEDKENHNVMDKEKPTEIVSKRRRLQSSILQQTTLFKRQHQQQQ</sequence>
<protein>
    <recommendedName>
        <fullName evidence="1">RNA-directed DNA polymerase</fullName>
        <ecNumber evidence="1">2.7.7.49</ecNumber>
    </recommendedName>
</protein>
<evidence type="ECO:0000313" key="5">
    <source>
        <dbReference type="Proteomes" id="UP000027135"/>
    </source>
</evidence>
<dbReference type="PANTHER" id="PTHR37984:SF5">
    <property type="entry name" value="PROTEIN NYNRIN-LIKE"/>
    <property type="match status" value="1"/>
</dbReference>
<evidence type="ECO:0000256" key="1">
    <source>
        <dbReference type="ARBA" id="ARBA00012493"/>
    </source>
</evidence>
<dbReference type="InterPro" id="IPR050951">
    <property type="entry name" value="Retrovirus_Pol_polyprotein"/>
</dbReference>
<dbReference type="Proteomes" id="UP000027135">
    <property type="component" value="Unassembled WGS sequence"/>
</dbReference>
<name>A0A067R710_ZOONE</name>
<dbReference type="AlphaFoldDB" id="A0A067R710"/>
<evidence type="ECO:0000256" key="2">
    <source>
        <dbReference type="SAM" id="MobiDB-lite"/>
    </source>
</evidence>
<dbReference type="Gene3D" id="1.10.340.70">
    <property type="match status" value="1"/>
</dbReference>
<organism evidence="4 5">
    <name type="scientific">Zootermopsis nevadensis</name>
    <name type="common">Dampwood termite</name>
    <dbReference type="NCBI Taxonomy" id="136037"/>
    <lineage>
        <taxon>Eukaryota</taxon>
        <taxon>Metazoa</taxon>
        <taxon>Ecdysozoa</taxon>
        <taxon>Arthropoda</taxon>
        <taxon>Hexapoda</taxon>
        <taxon>Insecta</taxon>
        <taxon>Pterygota</taxon>
        <taxon>Neoptera</taxon>
        <taxon>Polyneoptera</taxon>
        <taxon>Dictyoptera</taxon>
        <taxon>Blattodea</taxon>
        <taxon>Blattoidea</taxon>
        <taxon>Termitoidae</taxon>
        <taxon>Termopsidae</taxon>
        <taxon>Zootermopsis</taxon>
    </lineage>
</organism>
<dbReference type="EC" id="2.7.7.49" evidence="1"/>
<feature type="region of interest" description="Disordered" evidence="2">
    <location>
        <begin position="273"/>
        <end position="295"/>
    </location>
</feature>
<dbReference type="PANTHER" id="PTHR37984">
    <property type="entry name" value="PROTEIN CBG26694"/>
    <property type="match status" value="1"/>
</dbReference>
<dbReference type="EMBL" id="KK852836">
    <property type="protein sequence ID" value="KDR15250.1"/>
    <property type="molecule type" value="Genomic_DNA"/>
</dbReference>
<dbReference type="InterPro" id="IPR041588">
    <property type="entry name" value="Integrase_H2C2"/>
</dbReference>
<evidence type="ECO:0000313" key="4">
    <source>
        <dbReference type="EMBL" id="KDR15250.1"/>
    </source>
</evidence>
<evidence type="ECO:0000259" key="3">
    <source>
        <dbReference type="Pfam" id="PF17921"/>
    </source>
</evidence>
<accession>A0A067R710</accession>
<dbReference type="InParanoid" id="A0A067R710"/>
<dbReference type="Pfam" id="PF17921">
    <property type="entry name" value="Integrase_H2C2"/>
    <property type="match status" value="1"/>
</dbReference>
<feature type="domain" description="Integrase zinc-binding" evidence="3">
    <location>
        <begin position="214"/>
        <end position="267"/>
    </location>
</feature>
<gene>
    <name evidence="4" type="ORF">L798_10623</name>
</gene>